<dbReference type="KEGG" id="cheb:HH215_05365"/>
<sequence length="142" mass="16100">MEVQFNEYSISNDKSKLDTQVILDFLATSYWANKRAPERTLKAIAACDCYGVYHGDNQVGFARIITDGATMFYLCDVFILKEYQGHGLGKKLIETIVGNEDYEWMLGLLGTLDAHGLYEQYGFEHDPNRFMKRLPQGRAAGS</sequence>
<dbReference type="Gene3D" id="3.40.630.30">
    <property type="match status" value="1"/>
</dbReference>
<dbReference type="Pfam" id="PF13508">
    <property type="entry name" value="Acetyltransf_7"/>
    <property type="match status" value="1"/>
</dbReference>
<evidence type="ECO:0000313" key="2">
    <source>
        <dbReference type="EMBL" id="QJD87997.1"/>
    </source>
</evidence>
<dbReference type="PANTHER" id="PTHR43233:SF1">
    <property type="entry name" value="FAMILY N-ACETYLTRANSFERASE, PUTATIVE (AFU_ORTHOLOGUE AFUA_6G03350)-RELATED"/>
    <property type="match status" value="1"/>
</dbReference>
<dbReference type="GO" id="GO:0016747">
    <property type="term" value="F:acyltransferase activity, transferring groups other than amino-acyl groups"/>
    <property type="evidence" value="ECO:0007669"/>
    <property type="project" value="InterPro"/>
</dbReference>
<dbReference type="EMBL" id="CP051680">
    <property type="protein sequence ID" value="QJD87997.1"/>
    <property type="molecule type" value="Genomic_DNA"/>
</dbReference>
<feature type="domain" description="N-acetyltransferase" evidence="1">
    <location>
        <begin position="8"/>
        <end position="142"/>
    </location>
</feature>
<dbReference type="AlphaFoldDB" id="A0A7Z2ZRF3"/>
<name>A0A7Z2ZRF3_9BACL</name>
<dbReference type="SUPFAM" id="SSF55729">
    <property type="entry name" value="Acyl-CoA N-acyltransferases (Nat)"/>
    <property type="match status" value="1"/>
</dbReference>
<accession>A0A7Z2ZRF3</accession>
<dbReference type="InterPro" id="IPR000182">
    <property type="entry name" value="GNAT_dom"/>
</dbReference>
<organism evidence="2 3">
    <name type="scientific">Cohnella herbarum</name>
    <dbReference type="NCBI Taxonomy" id="2728023"/>
    <lineage>
        <taxon>Bacteria</taxon>
        <taxon>Bacillati</taxon>
        <taxon>Bacillota</taxon>
        <taxon>Bacilli</taxon>
        <taxon>Bacillales</taxon>
        <taxon>Paenibacillaceae</taxon>
        <taxon>Cohnella</taxon>
    </lineage>
</organism>
<dbReference type="PANTHER" id="PTHR43233">
    <property type="entry name" value="FAMILY N-ACETYLTRANSFERASE, PUTATIVE (AFU_ORTHOLOGUE AFUA_6G03350)-RELATED"/>
    <property type="match status" value="1"/>
</dbReference>
<dbReference type="InterPro" id="IPR016181">
    <property type="entry name" value="Acyl_CoA_acyltransferase"/>
</dbReference>
<proteinExistence type="predicted"/>
<keyword evidence="3" id="KW-1185">Reference proteome</keyword>
<dbReference type="Proteomes" id="UP000502248">
    <property type="component" value="Chromosome"/>
</dbReference>
<gene>
    <name evidence="2" type="ORF">HH215_05365</name>
</gene>
<dbReference type="CDD" id="cd04301">
    <property type="entry name" value="NAT_SF"/>
    <property type="match status" value="1"/>
</dbReference>
<keyword evidence="2" id="KW-0808">Transferase</keyword>
<evidence type="ECO:0000313" key="3">
    <source>
        <dbReference type="Proteomes" id="UP000502248"/>
    </source>
</evidence>
<dbReference type="PROSITE" id="PS51186">
    <property type="entry name" value="GNAT"/>
    <property type="match status" value="1"/>
</dbReference>
<reference evidence="2 3" key="1">
    <citation type="submission" date="2020-04" db="EMBL/GenBank/DDBJ databases">
        <title>Genome sequencing of novel species.</title>
        <authorList>
            <person name="Heo J."/>
            <person name="Kim S.-J."/>
            <person name="Kim J.-S."/>
            <person name="Hong S.-B."/>
            <person name="Kwon S.-W."/>
        </authorList>
    </citation>
    <scope>NUCLEOTIDE SEQUENCE [LARGE SCALE GENOMIC DNA]</scope>
    <source>
        <strain evidence="2 3">MFER-1</strain>
    </source>
</reference>
<dbReference type="InterPro" id="IPR053144">
    <property type="entry name" value="Acetyltransferase_Butenolide"/>
</dbReference>
<protein>
    <submittedName>
        <fullName evidence="2">GNAT family N-acetyltransferase</fullName>
    </submittedName>
</protein>
<evidence type="ECO:0000259" key="1">
    <source>
        <dbReference type="PROSITE" id="PS51186"/>
    </source>
</evidence>